<feature type="transmembrane region" description="Helical" evidence="1">
    <location>
        <begin position="210"/>
        <end position="229"/>
    </location>
</feature>
<keyword evidence="1" id="KW-0812">Transmembrane</keyword>
<gene>
    <name evidence="3" type="ORF">HMPREF3229_00324</name>
</gene>
<keyword evidence="1" id="KW-1133">Transmembrane helix</keyword>
<protein>
    <submittedName>
        <fullName evidence="3">CAAX amino terminal protease family protein</fullName>
    </submittedName>
</protein>
<proteinExistence type="predicted"/>
<evidence type="ECO:0000313" key="3">
    <source>
        <dbReference type="EMBL" id="KXA31601.1"/>
    </source>
</evidence>
<dbReference type="GO" id="GO:0006508">
    <property type="term" value="P:proteolysis"/>
    <property type="evidence" value="ECO:0007669"/>
    <property type="project" value="UniProtKB-KW"/>
</dbReference>
<dbReference type="RefSeq" id="WP_231723715.1">
    <property type="nucleotide sequence ID" value="NZ_KQ957088.1"/>
</dbReference>
<dbReference type="Proteomes" id="UP000070174">
    <property type="component" value="Unassembled WGS sequence"/>
</dbReference>
<reference evidence="3 4" key="1">
    <citation type="submission" date="2016-01" db="EMBL/GenBank/DDBJ databases">
        <authorList>
            <person name="Oliw E.H."/>
        </authorList>
    </citation>
    <scope>NUCLEOTIDE SEQUENCE [LARGE SCALE GENOMIC DNA]</scope>
    <source>
        <strain evidence="3 4">CMW7756A</strain>
    </source>
</reference>
<accession>A0A133PS19</accession>
<keyword evidence="1" id="KW-0472">Membrane</keyword>
<comment type="caution">
    <text evidence="3">The sequence shown here is derived from an EMBL/GenBank/DDBJ whole genome shotgun (WGS) entry which is preliminary data.</text>
</comment>
<dbReference type="GO" id="GO:0080120">
    <property type="term" value="P:CAAX-box protein maturation"/>
    <property type="evidence" value="ECO:0007669"/>
    <property type="project" value="UniProtKB-ARBA"/>
</dbReference>
<dbReference type="EMBL" id="LRQE01000006">
    <property type="protein sequence ID" value="KXA31601.1"/>
    <property type="molecule type" value="Genomic_DNA"/>
</dbReference>
<evidence type="ECO:0000259" key="2">
    <source>
        <dbReference type="Pfam" id="PF02517"/>
    </source>
</evidence>
<organism evidence="3">
    <name type="scientific">Peptoniphilus harei</name>
    <dbReference type="NCBI Taxonomy" id="54005"/>
    <lineage>
        <taxon>Bacteria</taxon>
        <taxon>Bacillati</taxon>
        <taxon>Bacillota</taxon>
        <taxon>Tissierellia</taxon>
        <taxon>Tissierellales</taxon>
        <taxon>Peptoniphilaceae</taxon>
        <taxon>Peptoniphilus</taxon>
    </lineage>
</organism>
<dbReference type="GO" id="GO:0004175">
    <property type="term" value="F:endopeptidase activity"/>
    <property type="evidence" value="ECO:0007669"/>
    <property type="project" value="UniProtKB-ARBA"/>
</dbReference>
<feature type="transmembrane region" description="Helical" evidence="1">
    <location>
        <begin position="20"/>
        <end position="41"/>
    </location>
</feature>
<feature type="transmembrane region" description="Helical" evidence="1">
    <location>
        <begin position="47"/>
        <end position="69"/>
    </location>
</feature>
<name>A0A133PS19_9FIRM</name>
<dbReference type="PATRIC" id="fig|54005.3.peg.320"/>
<keyword evidence="3" id="KW-0645">Protease</keyword>
<evidence type="ECO:0000256" key="1">
    <source>
        <dbReference type="SAM" id="Phobius"/>
    </source>
</evidence>
<feature type="transmembrane region" description="Helical" evidence="1">
    <location>
        <begin position="126"/>
        <end position="149"/>
    </location>
</feature>
<sequence length="233" mass="26531">MNLNKYKREYPIIEAKTWKWVLSLFFCIGSFFLVSLIFGILGSQNEVLIALLISASCLMSLWLVDRQFIFKIFLPLKMKDLLYILLGLGFSFVAVVFASIAMAQMGIQGSANPIFDVLTDENIKRFIVSTMIQFIAEEIIFIIPFLFVINKLRTKNEKLKTLAAILLSSVIFGAMHLTTYNFNILQAVLVISIIRTGLSMSYVLSKNLTVTYLVHMIYDWVLIWIYLAAGQLA</sequence>
<keyword evidence="3" id="KW-0378">Hydrolase</keyword>
<dbReference type="InterPro" id="IPR003675">
    <property type="entry name" value="Rce1/LyrA-like_dom"/>
</dbReference>
<dbReference type="AlphaFoldDB" id="A0A133PS19"/>
<evidence type="ECO:0000313" key="4">
    <source>
        <dbReference type="Proteomes" id="UP000070174"/>
    </source>
</evidence>
<feature type="domain" description="CAAX prenyl protease 2/Lysostaphin resistance protein A-like" evidence="2">
    <location>
        <begin position="125"/>
        <end position="221"/>
    </location>
</feature>
<dbReference type="Pfam" id="PF02517">
    <property type="entry name" value="Rce1-like"/>
    <property type="match status" value="1"/>
</dbReference>
<feature type="transmembrane region" description="Helical" evidence="1">
    <location>
        <begin position="81"/>
        <end position="106"/>
    </location>
</feature>
<feature type="transmembrane region" description="Helical" evidence="1">
    <location>
        <begin position="161"/>
        <end position="178"/>
    </location>
</feature>